<evidence type="ECO:0000313" key="2">
    <source>
        <dbReference type="Proteomes" id="UP000554482"/>
    </source>
</evidence>
<comment type="caution">
    <text evidence="1">The sequence shown here is derived from an EMBL/GenBank/DDBJ whole genome shotgun (WGS) entry which is preliminary data.</text>
</comment>
<accession>A0A7J6VDE0</accession>
<sequence>MAKWFYPSHKGYRVLSLPHSAITVMAGRLWGCSRQSKAIENAAESPAAGTVQFCCWDVLDSDGDAD</sequence>
<reference evidence="1 2" key="1">
    <citation type="submission" date="2020-06" db="EMBL/GenBank/DDBJ databases">
        <title>Transcriptomic and genomic resources for Thalictrum thalictroides and T. hernandezii: Facilitating candidate gene discovery in an emerging model plant lineage.</title>
        <authorList>
            <person name="Arias T."/>
            <person name="Riano-Pachon D.M."/>
            <person name="Di Stilio V.S."/>
        </authorList>
    </citation>
    <scope>NUCLEOTIDE SEQUENCE [LARGE SCALE GENOMIC DNA]</scope>
    <source>
        <strain evidence="2">cv. WT478/WT964</strain>
        <tissue evidence="1">Leaves</tissue>
    </source>
</reference>
<protein>
    <submittedName>
        <fullName evidence="1">Uncharacterized protein</fullName>
    </submittedName>
</protein>
<organism evidence="1 2">
    <name type="scientific">Thalictrum thalictroides</name>
    <name type="common">Rue-anemone</name>
    <name type="synonym">Anemone thalictroides</name>
    <dbReference type="NCBI Taxonomy" id="46969"/>
    <lineage>
        <taxon>Eukaryota</taxon>
        <taxon>Viridiplantae</taxon>
        <taxon>Streptophyta</taxon>
        <taxon>Embryophyta</taxon>
        <taxon>Tracheophyta</taxon>
        <taxon>Spermatophyta</taxon>
        <taxon>Magnoliopsida</taxon>
        <taxon>Ranunculales</taxon>
        <taxon>Ranunculaceae</taxon>
        <taxon>Thalictroideae</taxon>
        <taxon>Thalictrum</taxon>
    </lineage>
</organism>
<dbReference type="EMBL" id="JABWDY010035033">
    <property type="protein sequence ID" value="KAF5182240.1"/>
    <property type="molecule type" value="Genomic_DNA"/>
</dbReference>
<evidence type="ECO:0000313" key="1">
    <source>
        <dbReference type="EMBL" id="KAF5182240.1"/>
    </source>
</evidence>
<dbReference type="AlphaFoldDB" id="A0A7J6VDE0"/>
<name>A0A7J6VDE0_THATH</name>
<keyword evidence="2" id="KW-1185">Reference proteome</keyword>
<proteinExistence type="predicted"/>
<dbReference type="Proteomes" id="UP000554482">
    <property type="component" value="Unassembled WGS sequence"/>
</dbReference>
<gene>
    <name evidence="1" type="ORF">FRX31_028174</name>
</gene>